<sequence>MSESAIDSTELQYISASKLLTPNDITRLSADEEGEPIYTGGKYSAKALSTEAVPLSPKPTADGEQSDPGLGRIAPYGDVETISGSRSKIASAAENSSRKSASSRKSSIAPTPTPLMTIAGSSHTSLNKAPVHAMTSDDEEDLVIDLDGDDPAAHAMADLDHSRPVGYSKPEMGDTATVPVDAGTHGWGWWVPRKLRDAAGVLCVAVPCGHHR</sequence>
<proteinExistence type="predicted"/>
<evidence type="ECO:0000313" key="2">
    <source>
        <dbReference type="EMBL" id="KAJ3054201.1"/>
    </source>
</evidence>
<dbReference type="Proteomes" id="UP001212841">
    <property type="component" value="Unassembled WGS sequence"/>
</dbReference>
<comment type="caution">
    <text evidence="2">The sequence shown here is derived from an EMBL/GenBank/DDBJ whole genome shotgun (WGS) entry which is preliminary data.</text>
</comment>
<reference evidence="2" key="1">
    <citation type="submission" date="2020-05" db="EMBL/GenBank/DDBJ databases">
        <title>Phylogenomic resolution of chytrid fungi.</title>
        <authorList>
            <person name="Stajich J.E."/>
            <person name="Amses K."/>
            <person name="Simmons R."/>
            <person name="Seto K."/>
            <person name="Myers J."/>
            <person name="Bonds A."/>
            <person name="Quandt C.A."/>
            <person name="Barry K."/>
            <person name="Liu P."/>
            <person name="Grigoriev I."/>
            <person name="Longcore J.E."/>
            <person name="James T.Y."/>
        </authorList>
    </citation>
    <scope>NUCLEOTIDE SEQUENCE</scope>
    <source>
        <strain evidence="2">JEL0318</strain>
    </source>
</reference>
<evidence type="ECO:0000256" key="1">
    <source>
        <dbReference type="SAM" id="MobiDB-lite"/>
    </source>
</evidence>
<keyword evidence="3" id="KW-1185">Reference proteome</keyword>
<dbReference type="EMBL" id="JADGJD010000152">
    <property type="protein sequence ID" value="KAJ3054201.1"/>
    <property type="molecule type" value="Genomic_DNA"/>
</dbReference>
<evidence type="ECO:0000313" key="3">
    <source>
        <dbReference type="Proteomes" id="UP001212841"/>
    </source>
</evidence>
<protein>
    <submittedName>
        <fullName evidence="2">Uncharacterized protein</fullName>
    </submittedName>
</protein>
<feature type="region of interest" description="Disordered" evidence="1">
    <location>
        <begin position="49"/>
        <end position="115"/>
    </location>
</feature>
<organism evidence="2 3">
    <name type="scientific">Rhizophlyctis rosea</name>
    <dbReference type="NCBI Taxonomy" id="64517"/>
    <lineage>
        <taxon>Eukaryota</taxon>
        <taxon>Fungi</taxon>
        <taxon>Fungi incertae sedis</taxon>
        <taxon>Chytridiomycota</taxon>
        <taxon>Chytridiomycota incertae sedis</taxon>
        <taxon>Chytridiomycetes</taxon>
        <taxon>Rhizophlyctidales</taxon>
        <taxon>Rhizophlyctidaceae</taxon>
        <taxon>Rhizophlyctis</taxon>
    </lineage>
</organism>
<accession>A0AAD5X7V7</accession>
<dbReference type="AlphaFoldDB" id="A0AAD5X7V7"/>
<gene>
    <name evidence="2" type="ORF">HK097_002424</name>
</gene>
<name>A0AAD5X7V7_9FUNG</name>
<feature type="compositionally biased region" description="Low complexity" evidence="1">
    <location>
        <begin position="90"/>
        <end position="109"/>
    </location>
</feature>